<dbReference type="InterPro" id="IPR015819">
    <property type="entry name" value="Lipid_transp_b-sht_shell"/>
</dbReference>
<reference evidence="4" key="1">
    <citation type="submission" date="2007-07" db="EMBL/GenBank/DDBJ databases">
        <title>PCAP assembly of the Caenorhabditis remanei genome.</title>
        <authorList>
            <consortium name="The Caenorhabditis remanei Sequencing Consortium"/>
            <person name="Wilson R.K."/>
        </authorList>
    </citation>
    <scope>NUCLEOTIDE SEQUENCE [LARGE SCALE GENOMIC DNA]</scope>
    <source>
        <strain evidence="4">PB4641</strain>
    </source>
</reference>
<keyword evidence="5" id="KW-1185">Reference proteome</keyword>
<name>E3LEW0_CAERE</name>
<dbReference type="AlphaFoldDB" id="E3LEW0"/>
<keyword evidence="2" id="KW-1015">Disulfide bond</keyword>
<dbReference type="OrthoDB" id="5825149at2759"/>
<dbReference type="EMBL" id="DS268407">
    <property type="protein sequence ID" value="EFO82948.1"/>
    <property type="molecule type" value="Genomic_DNA"/>
</dbReference>
<evidence type="ECO:0000256" key="1">
    <source>
        <dbReference type="ARBA" id="ARBA00022761"/>
    </source>
</evidence>
<protein>
    <recommendedName>
        <fullName evidence="3">Vitellinogen open beta-sheet domain-containing protein</fullName>
    </recommendedName>
</protein>
<dbReference type="SUPFAM" id="SSF56968">
    <property type="entry name" value="Lipovitellin-phosvitin complex, beta-sheet shell regions"/>
    <property type="match status" value="1"/>
</dbReference>
<dbReference type="InParanoid" id="E3LEW0"/>
<feature type="domain" description="Vitellinogen open beta-sheet" evidence="3">
    <location>
        <begin position="45"/>
        <end position="137"/>
    </location>
</feature>
<dbReference type="Proteomes" id="UP000008281">
    <property type="component" value="Unassembled WGS sequence"/>
</dbReference>
<evidence type="ECO:0000256" key="2">
    <source>
        <dbReference type="ARBA" id="ARBA00023157"/>
    </source>
</evidence>
<organism evidence="5">
    <name type="scientific">Caenorhabditis remanei</name>
    <name type="common">Caenorhabditis vulgaris</name>
    <dbReference type="NCBI Taxonomy" id="31234"/>
    <lineage>
        <taxon>Eukaryota</taxon>
        <taxon>Metazoa</taxon>
        <taxon>Ecdysozoa</taxon>
        <taxon>Nematoda</taxon>
        <taxon>Chromadorea</taxon>
        <taxon>Rhabditida</taxon>
        <taxon>Rhabditina</taxon>
        <taxon>Rhabditomorpha</taxon>
        <taxon>Rhabditoidea</taxon>
        <taxon>Rhabditidae</taxon>
        <taxon>Peloderinae</taxon>
        <taxon>Caenorhabditis</taxon>
    </lineage>
</organism>
<dbReference type="InterPro" id="IPR015255">
    <property type="entry name" value="Vitellinogen_open_b-sht"/>
</dbReference>
<evidence type="ECO:0000313" key="4">
    <source>
        <dbReference type="EMBL" id="EFO82948.1"/>
    </source>
</evidence>
<gene>
    <name evidence="4" type="ORF">CRE_00880</name>
</gene>
<keyword evidence="1" id="KW-0758">Storage protein</keyword>
<evidence type="ECO:0000259" key="3">
    <source>
        <dbReference type="Pfam" id="PF09172"/>
    </source>
</evidence>
<dbReference type="STRING" id="31234.E3LEW0"/>
<dbReference type="GO" id="GO:0005319">
    <property type="term" value="F:lipid transporter activity"/>
    <property type="evidence" value="ECO:0007669"/>
    <property type="project" value="InterPro"/>
</dbReference>
<evidence type="ECO:0000313" key="5">
    <source>
        <dbReference type="Proteomes" id="UP000008281"/>
    </source>
</evidence>
<dbReference type="eggNOG" id="KOG4338">
    <property type="taxonomic scope" value="Eukaryota"/>
</dbReference>
<accession>E3LEW0</accession>
<dbReference type="Pfam" id="PF09172">
    <property type="entry name" value="Vit_open_b-sht"/>
    <property type="match status" value="1"/>
</dbReference>
<proteinExistence type="predicted"/>
<dbReference type="HOGENOM" id="CLU_1733173_0_0_1"/>
<sequence>MLATVEIGLLRTELWRATHKQTDGSVESLRSSTRLWFHFREELFLGFSQQNFEQVIVKTHERLSIYGKQSDELRSRRVQSGIQMLQDIVKKMNIRPRVQRTDEQSARAVFYLRYKDMDFVVLPLDMETIDNLLEKYVSYTIYSNFHVFEEK</sequence>